<dbReference type="EMBL" id="VLLP01000001">
    <property type="protein sequence ID" value="TWJ29517.1"/>
    <property type="molecule type" value="Genomic_DNA"/>
</dbReference>
<evidence type="ECO:0000313" key="1">
    <source>
        <dbReference type="EMBL" id="TWJ29517.1"/>
    </source>
</evidence>
<comment type="caution">
    <text evidence="1">The sequence shown here is derived from an EMBL/GenBank/DDBJ whole genome shotgun (WGS) entry which is preliminary data.</text>
</comment>
<dbReference type="Proteomes" id="UP000319728">
    <property type="component" value="Unassembled WGS sequence"/>
</dbReference>
<proteinExistence type="predicted"/>
<evidence type="ECO:0000313" key="2">
    <source>
        <dbReference type="Proteomes" id="UP000319728"/>
    </source>
</evidence>
<sequence length="135" mass="14447">MRDAARPGRAVAGEGFPYRPARRLITIGVAYDHDGRTRVKRRLLHTMTALTVVLAGSAVATAPASASDAPGTVCTLKENTWLRTAPHGTVLLTLTAGRGFRYHGQGWSDGTDWIYGHGAEYPDIDGWVPAGNTTC</sequence>
<accession>A0A562WHZ7</accession>
<protein>
    <recommendedName>
        <fullName evidence="3">SH3 domain-containing protein</fullName>
    </recommendedName>
</protein>
<name>A0A562WHZ7_9ACTN</name>
<keyword evidence="2" id="KW-1185">Reference proteome</keyword>
<reference evidence="1 2" key="1">
    <citation type="submission" date="2019-07" db="EMBL/GenBank/DDBJ databases">
        <title>R&amp;d 2014.</title>
        <authorList>
            <person name="Klenk H.-P."/>
        </authorList>
    </citation>
    <scope>NUCLEOTIDE SEQUENCE [LARGE SCALE GENOMIC DNA]</scope>
    <source>
        <strain evidence="1 2">DSM 43912</strain>
    </source>
</reference>
<gene>
    <name evidence="1" type="ORF">JD81_03028</name>
</gene>
<organism evidence="1 2">
    <name type="scientific">Micromonospora sagamiensis</name>
    <dbReference type="NCBI Taxonomy" id="47875"/>
    <lineage>
        <taxon>Bacteria</taxon>
        <taxon>Bacillati</taxon>
        <taxon>Actinomycetota</taxon>
        <taxon>Actinomycetes</taxon>
        <taxon>Micromonosporales</taxon>
        <taxon>Micromonosporaceae</taxon>
        <taxon>Micromonospora</taxon>
    </lineage>
</organism>
<dbReference type="AlphaFoldDB" id="A0A562WHZ7"/>
<evidence type="ECO:0008006" key="3">
    <source>
        <dbReference type="Google" id="ProtNLM"/>
    </source>
</evidence>